<keyword evidence="3" id="KW-1185">Reference proteome</keyword>
<dbReference type="OMA" id="HINDVTT"/>
<dbReference type="InParanoid" id="H0Y1L5"/>
<name>H0Y1L5_OTOGA</name>
<dbReference type="Ensembl" id="ENSOGAT00000034016.1">
    <property type="protein sequence ID" value="ENSOGAP00000022258.1"/>
    <property type="gene ID" value="ENSOGAG00000028424.1"/>
</dbReference>
<dbReference type="eggNOG" id="ENOG502S23V">
    <property type="taxonomic scope" value="Eukaryota"/>
</dbReference>
<proteinExistence type="predicted"/>
<accession>H0Y1L5</accession>
<dbReference type="EMBL" id="AAQR03032832">
    <property type="status" value="NOT_ANNOTATED_CDS"/>
    <property type="molecule type" value="Genomic_DNA"/>
</dbReference>
<evidence type="ECO:0000256" key="1">
    <source>
        <dbReference type="SAM" id="MobiDB-lite"/>
    </source>
</evidence>
<evidence type="ECO:0000313" key="2">
    <source>
        <dbReference type="Ensembl" id="ENSOGAP00000022258.1"/>
    </source>
</evidence>
<dbReference type="STRING" id="30611.ENSOGAP00000022258"/>
<dbReference type="GeneTree" id="ENSGT00390000018209"/>
<dbReference type="InterPro" id="IPR031462">
    <property type="entry name" value="CTSRT"/>
</dbReference>
<organism evidence="2 3">
    <name type="scientific">Otolemur garnettii</name>
    <name type="common">Small-eared galago</name>
    <name type="synonym">Garnett's greater bushbaby</name>
    <dbReference type="NCBI Taxonomy" id="30611"/>
    <lineage>
        <taxon>Eukaryota</taxon>
        <taxon>Metazoa</taxon>
        <taxon>Chordata</taxon>
        <taxon>Craniata</taxon>
        <taxon>Vertebrata</taxon>
        <taxon>Euteleostomi</taxon>
        <taxon>Mammalia</taxon>
        <taxon>Eutheria</taxon>
        <taxon>Euarchontoglires</taxon>
        <taxon>Primates</taxon>
        <taxon>Strepsirrhini</taxon>
        <taxon>Lorisiformes</taxon>
        <taxon>Galagidae</taxon>
        <taxon>Otolemur</taxon>
    </lineage>
</organism>
<dbReference type="Proteomes" id="UP000005225">
    <property type="component" value="Unassembled WGS sequence"/>
</dbReference>
<evidence type="ECO:0000313" key="3">
    <source>
        <dbReference type="Proteomes" id="UP000005225"/>
    </source>
</evidence>
<protein>
    <submittedName>
        <fullName evidence="2">Uncharacterized protein</fullName>
    </submittedName>
</protein>
<reference evidence="3" key="1">
    <citation type="submission" date="2011-03" db="EMBL/GenBank/DDBJ databases">
        <title>Version 3 of the genome sequence of Otolemur garnettii (Bushbaby).</title>
        <authorList>
            <consortium name="The Broad Institute Genome Sequencing Platform"/>
            <person name="Di Palma F."/>
            <person name="Johnson J."/>
            <person name="Lander E.S."/>
            <person name="Lindblad-Toh K."/>
            <person name="Jaffe D.B."/>
            <person name="Gnerre S."/>
            <person name="MacCallum I."/>
            <person name="Przybylski D."/>
            <person name="Ribeiro F.J."/>
            <person name="Burton J.N."/>
            <person name="Walker B.J."/>
            <person name="Sharpe T."/>
            <person name="Hall G."/>
        </authorList>
    </citation>
    <scope>NUCLEOTIDE SEQUENCE [LARGE SCALE GENOMIC DNA]</scope>
</reference>
<sequence length="416" mass="48507">KVPENKLKETEVIEEEEKEYFPLHSLKDNSSIIKEQKSYQPKEEAKTISYIKIQSISNKNIQAISLTKSSERPTDTVFKKQRKERGILQLPQAENSISITEIQDPHNWGSKSKTTQSKVSFERTLKPLEKKDHSNIYKSTGEEKPDAMLSYPRIPLCKMPREDEESLNRLTLPSWQTNTLVHFNSEAGEKSNCQRLKGYNNNNKKHLVTFAPYKQEIQTHYIKSNDIFNEKYAKFSESQLFKYKAIEDKKNSKSFLFPEVSKRENSKPKVQKERVHVAKSKKSFNKIAKILPSTLPATKSHLKKSVSRTLPHWTARKTIHDCSDKFEDLNMTPFDHLTKVKSRTKLLGKSPDDNHNRTKRSTRPYTAPEINKRRENYPRKVSSPRMVSAGLVHINDVTTDYEMRKMRQKKKLKEDI</sequence>
<dbReference type="AlphaFoldDB" id="H0Y1L5"/>
<dbReference type="PANTHER" id="PTHR21665:SF2">
    <property type="entry name" value="CATION CHANNEL SPERM-ASSOCIATED TARGETING SUBUNIT TAU"/>
    <property type="match status" value="1"/>
</dbReference>
<dbReference type="PANTHER" id="PTHR21665">
    <property type="entry name" value="CATION CHANNEL SPERM-ASSOCIATED TARGETING SUBUNIT TAU"/>
    <property type="match status" value="1"/>
</dbReference>
<dbReference type="EMBL" id="AAQR03032833">
    <property type="status" value="NOT_ANNOTATED_CDS"/>
    <property type="molecule type" value="Genomic_DNA"/>
</dbReference>
<reference evidence="2" key="2">
    <citation type="submission" date="2025-08" db="UniProtKB">
        <authorList>
            <consortium name="Ensembl"/>
        </authorList>
    </citation>
    <scope>IDENTIFICATION</scope>
</reference>
<feature type="region of interest" description="Disordered" evidence="1">
    <location>
        <begin position="345"/>
        <end position="384"/>
    </location>
</feature>
<reference evidence="2" key="3">
    <citation type="submission" date="2025-09" db="UniProtKB">
        <authorList>
            <consortium name="Ensembl"/>
        </authorList>
    </citation>
    <scope>IDENTIFICATION</scope>
</reference>
<dbReference type="HOGENOM" id="CLU_664884_0_0_1"/>